<sequence length="81" mass="9091">MCTKLRLRYSLFAETSLQNQHVADNLQVLSRADRGCNNSSLSTRHAVALATFQTIFNFTQNALCAGVVIYGKFRFLYAADK</sequence>
<gene>
    <name evidence="1" type="ORF">CDAR_565291</name>
</gene>
<organism evidence="1 2">
    <name type="scientific">Caerostris darwini</name>
    <dbReference type="NCBI Taxonomy" id="1538125"/>
    <lineage>
        <taxon>Eukaryota</taxon>
        <taxon>Metazoa</taxon>
        <taxon>Ecdysozoa</taxon>
        <taxon>Arthropoda</taxon>
        <taxon>Chelicerata</taxon>
        <taxon>Arachnida</taxon>
        <taxon>Araneae</taxon>
        <taxon>Araneomorphae</taxon>
        <taxon>Entelegynae</taxon>
        <taxon>Araneoidea</taxon>
        <taxon>Araneidae</taxon>
        <taxon>Caerostris</taxon>
    </lineage>
</organism>
<dbReference type="Proteomes" id="UP001054837">
    <property type="component" value="Unassembled WGS sequence"/>
</dbReference>
<keyword evidence="2" id="KW-1185">Reference proteome</keyword>
<name>A0AAV4TUC0_9ARAC</name>
<accession>A0AAV4TUC0</accession>
<dbReference type="AlphaFoldDB" id="A0AAV4TUC0"/>
<evidence type="ECO:0000313" key="1">
    <source>
        <dbReference type="EMBL" id="GIY49560.1"/>
    </source>
</evidence>
<comment type="caution">
    <text evidence="1">The sequence shown here is derived from an EMBL/GenBank/DDBJ whole genome shotgun (WGS) entry which is preliminary data.</text>
</comment>
<protein>
    <submittedName>
        <fullName evidence="1">Uncharacterized protein</fullName>
    </submittedName>
</protein>
<dbReference type="EMBL" id="BPLQ01010246">
    <property type="protein sequence ID" value="GIY49560.1"/>
    <property type="molecule type" value="Genomic_DNA"/>
</dbReference>
<evidence type="ECO:0000313" key="2">
    <source>
        <dbReference type="Proteomes" id="UP001054837"/>
    </source>
</evidence>
<proteinExistence type="predicted"/>
<reference evidence="1 2" key="1">
    <citation type="submission" date="2021-06" db="EMBL/GenBank/DDBJ databases">
        <title>Caerostris darwini draft genome.</title>
        <authorList>
            <person name="Kono N."/>
            <person name="Arakawa K."/>
        </authorList>
    </citation>
    <scope>NUCLEOTIDE SEQUENCE [LARGE SCALE GENOMIC DNA]</scope>
</reference>